<dbReference type="GO" id="GO:0016491">
    <property type="term" value="F:oxidoreductase activity"/>
    <property type="evidence" value="ECO:0007669"/>
    <property type="project" value="UniProtKB-KW"/>
</dbReference>
<sequence length="267" mass="29938">MISVFLTGATGGLGKAFAVECACRGWNLFLTDRQTASLRILAESLQRQFSCSVEYYPCDLTDTRSREELYHYIKGEGLQFNMLINVAGLDYEGPFLERSGSEVRNLLRLNIESSLETTAELFRLREEGKPFRIITVASLAAFYPMPIKAMYAASKRFLLNFFVAFREEIRDAGGSVTILCPAGMPTRPDLIDSIESQGIMGRITTRNVGMVASKTIDSALRNRLIYIPGRINNVLRSLGLLMPMQLVAAVIGSRWKNRRAKRNMAFL</sequence>
<dbReference type="HOGENOM" id="CLU_010194_2_1_12"/>
<reference evidence="3 4" key="1">
    <citation type="journal article" date="2010" name="Stand. Genomic Sci.">
        <title>Complete genome sequence of Spirochaeta smaragdinae type strain (SEBR 4228).</title>
        <authorList>
            <person name="Mavromatis K."/>
            <person name="Yasawong M."/>
            <person name="Chertkov O."/>
            <person name="Lapidus A."/>
            <person name="Lucas S."/>
            <person name="Nolan M."/>
            <person name="Del Rio T.G."/>
            <person name="Tice H."/>
            <person name="Cheng J.F."/>
            <person name="Pitluck S."/>
            <person name="Liolios K."/>
            <person name="Ivanova N."/>
            <person name="Tapia R."/>
            <person name="Han C."/>
            <person name="Bruce D."/>
            <person name="Goodwin L."/>
            <person name="Pati A."/>
            <person name="Chen A."/>
            <person name="Palaniappan K."/>
            <person name="Land M."/>
            <person name="Hauser L."/>
            <person name="Chang Y.J."/>
            <person name="Jeffries C.D."/>
            <person name="Detter J.C."/>
            <person name="Rohde M."/>
            <person name="Brambilla E."/>
            <person name="Spring S."/>
            <person name="Goker M."/>
            <person name="Sikorski J."/>
            <person name="Woyke T."/>
            <person name="Bristow J."/>
            <person name="Eisen J.A."/>
            <person name="Markowitz V."/>
            <person name="Hugenholtz P."/>
            <person name="Klenk H.P."/>
            <person name="Kyrpides N.C."/>
        </authorList>
    </citation>
    <scope>NUCLEOTIDE SEQUENCE [LARGE SCALE GENOMIC DNA]</scope>
    <source>
        <strain evidence="4">DSM 11293 / JCM 15392 / SEBR 4228</strain>
    </source>
</reference>
<dbReference type="AlphaFoldDB" id="E1RB11"/>
<dbReference type="GO" id="GO:0016020">
    <property type="term" value="C:membrane"/>
    <property type="evidence" value="ECO:0007669"/>
    <property type="project" value="TreeGrafter"/>
</dbReference>
<dbReference type="InterPro" id="IPR002347">
    <property type="entry name" value="SDR_fam"/>
</dbReference>
<dbReference type="KEGG" id="ssm:Spirs_0385"/>
<protein>
    <submittedName>
        <fullName evidence="3">Short-chain dehydrogenase/reductase SDR</fullName>
    </submittedName>
</protein>
<name>E1RB11_SEDSS</name>
<dbReference type="InterPro" id="IPR020904">
    <property type="entry name" value="Sc_DH/Rdtase_CS"/>
</dbReference>
<comment type="similarity">
    <text evidence="1">Belongs to the short-chain dehydrogenases/reductases (SDR) family.</text>
</comment>
<dbReference type="PRINTS" id="PR00081">
    <property type="entry name" value="GDHRDH"/>
</dbReference>
<dbReference type="RefSeq" id="WP_013253005.1">
    <property type="nucleotide sequence ID" value="NC_014364.1"/>
</dbReference>
<keyword evidence="4" id="KW-1185">Reference proteome</keyword>
<dbReference type="Pfam" id="PF00106">
    <property type="entry name" value="adh_short"/>
    <property type="match status" value="1"/>
</dbReference>
<evidence type="ECO:0000313" key="3">
    <source>
        <dbReference type="EMBL" id="ADK79541.1"/>
    </source>
</evidence>
<dbReference type="eggNOG" id="COG0300">
    <property type="taxonomic scope" value="Bacteria"/>
</dbReference>
<dbReference type="SUPFAM" id="SSF51735">
    <property type="entry name" value="NAD(P)-binding Rossmann-fold domains"/>
    <property type="match status" value="1"/>
</dbReference>
<dbReference type="OrthoDB" id="9808814at2"/>
<evidence type="ECO:0000313" key="4">
    <source>
        <dbReference type="Proteomes" id="UP000002318"/>
    </source>
</evidence>
<dbReference type="EMBL" id="CP002116">
    <property type="protein sequence ID" value="ADK79541.1"/>
    <property type="molecule type" value="Genomic_DNA"/>
</dbReference>
<gene>
    <name evidence="3" type="ordered locus">Spirs_0385</name>
</gene>
<accession>E1RB11</accession>
<dbReference type="PROSITE" id="PS00061">
    <property type="entry name" value="ADH_SHORT"/>
    <property type="match status" value="1"/>
</dbReference>
<dbReference type="Gene3D" id="3.40.50.720">
    <property type="entry name" value="NAD(P)-binding Rossmann-like Domain"/>
    <property type="match status" value="1"/>
</dbReference>
<proteinExistence type="inferred from homology"/>
<dbReference type="PANTHER" id="PTHR44196">
    <property type="entry name" value="DEHYDROGENASE/REDUCTASE SDR FAMILY MEMBER 7B"/>
    <property type="match status" value="1"/>
</dbReference>
<evidence type="ECO:0000256" key="2">
    <source>
        <dbReference type="ARBA" id="ARBA00023002"/>
    </source>
</evidence>
<evidence type="ECO:0000256" key="1">
    <source>
        <dbReference type="ARBA" id="ARBA00006484"/>
    </source>
</evidence>
<dbReference type="PANTHER" id="PTHR44196:SF2">
    <property type="entry name" value="SHORT-CHAIN DEHYDROGENASE-RELATED"/>
    <property type="match status" value="1"/>
</dbReference>
<keyword evidence="2" id="KW-0560">Oxidoreductase</keyword>
<dbReference type="InterPro" id="IPR036291">
    <property type="entry name" value="NAD(P)-bd_dom_sf"/>
</dbReference>
<dbReference type="STRING" id="573413.Spirs_0385"/>
<dbReference type="Proteomes" id="UP000002318">
    <property type="component" value="Chromosome"/>
</dbReference>
<organism evidence="3 4">
    <name type="scientific">Sediminispirochaeta smaragdinae (strain DSM 11293 / JCM 15392 / SEBR 4228)</name>
    <name type="common">Spirochaeta smaragdinae</name>
    <dbReference type="NCBI Taxonomy" id="573413"/>
    <lineage>
        <taxon>Bacteria</taxon>
        <taxon>Pseudomonadati</taxon>
        <taxon>Spirochaetota</taxon>
        <taxon>Spirochaetia</taxon>
        <taxon>Spirochaetales</taxon>
        <taxon>Spirochaetaceae</taxon>
        <taxon>Sediminispirochaeta</taxon>
    </lineage>
</organism>